<feature type="domain" description="Bacterial Ig" evidence="1">
    <location>
        <begin position="2212"/>
        <end position="2294"/>
    </location>
</feature>
<feature type="domain" description="Bacterial Ig" evidence="1">
    <location>
        <begin position="3400"/>
        <end position="3481"/>
    </location>
</feature>
<evidence type="ECO:0000313" key="4">
    <source>
        <dbReference type="Proteomes" id="UP000746535"/>
    </source>
</evidence>
<feature type="domain" description="Bacterial Ig" evidence="1">
    <location>
        <begin position="2553"/>
        <end position="2634"/>
    </location>
</feature>
<feature type="domain" description="Bacterial Ig" evidence="1">
    <location>
        <begin position="938"/>
        <end position="1019"/>
    </location>
</feature>
<dbReference type="NCBIfam" id="NF045619">
    <property type="entry name" value="adhes_GNV_Cterm"/>
    <property type="match status" value="1"/>
</dbReference>
<feature type="domain" description="Bacterial Ig" evidence="1">
    <location>
        <begin position="1873"/>
        <end position="1953"/>
    </location>
</feature>
<feature type="domain" description="Biofilm-associated protein BapA-like prefix-like" evidence="2">
    <location>
        <begin position="5"/>
        <end position="126"/>
    </location>
</feature>
<dbReference type="NCBIfam" id="TIGR01965">
    <property type="entry name" value="VCBS_repeat"/>
    <property type="match status" value="1"/>
</dbReference>
<feature type="domain" description="Bacterial Ig" evidence="1">
    <location>
        <begin position="2127"/>
        <end position="2209"/>
    </location>
</feature>
<feature type="domain" description="Bacterial Ig" evidence="1">
    <location>
        <begin position="2891"/>
        <end position="2972"/>
    </location>
</feature>
<feature type="domain" description="Bacterial Ig" evidence="1">
    <location>
        <begin position="253"/>
        <end position="330"/>
    </location>
</feature>
<feature type="domain" description="Bacterial Ig" evidence="1">
    <location>
        <begin position="853"/>
        <end position="934"/>
    </location>
</feature>
<feature type="domain" description="Bacterial Ig" evidence="1">
    <location>
        <begin position="1365"/>
        <end position="1444"/>
    </location>
</feature>
<feature type="domain" description="Bacterial Ig" evidence="1">
    <location>
        <begin position="597"/>
        <end position="679"/>
    </location>
</feature>
<name>A0ABX0YGG9_9PSED</name>
<evidence type="ECO:0000313" key="3">
    <source>
        <dbReference type="EMBL" id="NJP01997.1"/>
    </source>
</evidence>
<dbReference type="InterPro" id="IPR055014">
    <property type="entry name" value="BapA_Bap-like_C"/>
</dbReference>
<dbReference type="InterPro" id="IPR011049">
    <property type="entry name" value="Serralysin-like_metalloprot_C"/>
</dbReference>
<dbReference type="SUPFAM" id="SSF51120">
    <property type="entry name" value="beta-Roll"/>
    <property type="match status" value="1"/>
</dbReference>
<dbReference type="Pfam" id="PF22783">
    <property type="entry name" value="BapA_N"/>
    <property type="match status" value="1"/>
</dbReference>
<feature type="domain" description="Bacterial Ig" evidence="1">
    <location>
        <begin position="3061"/>
        <end position="3142"/>
    </location>
</feature>
<protein>
    <submittedName>
        <fullName evidence="3">BapA prefix-like domain-containing protein</fullName>
    </submittedName>
</protein>
<dbReference type="InterPro" id="IPR048051">
    <property type="entry name" value="BapA-like_prefix-like"/>
</dbReference>
<feature type="domain" description="Bacterial Ig" evidence="1">
    <location>
        <begin position="1617"/>
        <end position="1699"/>
    </location>
</feature>
<feature type="domain" description="Bacterial Ig" evidence="1">
    <location>
        <begin position="2722"/>
        <end position="2803"/>
    </location>
</feature>
<feature type="domain" description="Bacterial Ig" evidence="1">
    <location>
        <begin position="683"/>
        <end position="764"/>
    </location>
</feature>
<feature type="domain" description="Bacterial Ig" evidence="1">
    <location>
        <begin position="2468"/>
        <end position="2549"/>
    </location>
</feature>
<organism evidence="3 4">
    <name type="scientific">Pseudomonas quercus</name>
    <dbReference type="NCBI Taxonomy" id="2722792"/>
    <lineage>
        <taxon>Bacteria</taxon>
        <taxon>Pseudomonadati</taxon>
        <taxon>Pseudomonadota</taxon>
        <taxon>Gammaproteobacteria</taxon>
        <taxon>Pseudomonadales</taxon>
        <taxon>Pseudomonadaceae</taxon>
        <taxon>Pseudomonas</taxon>
    </lineage>
</organism>
<evidence type="ECO:0000259" key="1">
    <source>
        <dbReference type="Pfam" id="PF17936"/>
    </source>
</evidence>
<feature type="domain" description="Bacterial Ig" evidence="1">
    <location>
        <begin position="429"/>
        <end position="510"/>
    </location>
</feature>
<feature type="domain" description="Bacterial Ig" evidence="1">
    <location>
        <begin position="1192"/>
        <end position="1274"/>
    </location>
</feature>
<dbReference type="Gene3D" id="2.60.40.10">
    <property type="entry name" value="Immunoglobulins"/>
    <property type="match status" value="38"/>
</dbReference>
<feature type="domain" description="Bacterial Ig" evidence="1">
    <location>
        <begin position="514"/>
        <end position="594"/>
    </location>
</feature>
<dbReference type="EMBL" id="JAAVJI010000008">
    <property type="protein sequence ID" value="NJP01997.1"/>
    <property type="molecule type" value="Genomic_DNA"/>
</dbReference>
<feature type="domain" description="Bacterial Ig" evidence="1">
    <location>
        <begin position="3315"/>
        <end position="3396"/>
    </location>
</feature>
<dbReference type="NCBIfam" id="NF033677">
    <property type="entry name" value="biofilm_BapA_N"/>
    <property type="match status" value="1"/>
</dbReference>
<feature type="domain" description="Bacterial Ig" evidence="1">
    <location>
        <begin position="2043"/>
        <end position="2124"/>
    </location>
</feature>
<reference evidence="3 4" key="1">
    <citation type="submission" date="2020-03" db="EMBL/GenBank/DDBJ databases">
        <authorList>
            <person name="Wang L."/>
            <person name="He N."/>
            <person name="Li Y."/>
            <person name="Fang Y."/>
            <person name="Zhang F."/>
        </authorList>
    </citation>
    <scope>NUCLEOTIDE SEQUENCE [LARGE SCALE GENOMIC DNA]</scope>
    <source>
        <strain evidence="4">hsmgli-8</strain>
    </source>
</reference>
<feature type="domain" description="Bacterial Ig" evidence="1">
    <location>
        <begin position="2640"/>
        <end position="2718"/>
    </location>
</feature>
<evidence type="ECO:0000259" key="2">
    <source>
        <dbReference type="Pfam" id="PF22783"/>
    </source>
</evidence>
<dbReference type="Pfam" id="PF17936">
    <property type="entry name" value="Big_6"/>
    <property type="match status" value="39"/>
</dbReference>
<dbReference type="InterPro" id="IPR010221">
    <property type="entry name" value="VCBS_dom"/>
</dbReference>
<feature type="domain" description="Bacterial Ig" evidence="1">
    <location>
        <begin position="1278"/>
        <end position="1356"/>
    </location>
</feature>
<feature type="domain" description="Bacterial Ig" evidence="1">
    <location>
        <begin position="1107"/>
        <end position="1189"/>
    </location>
</feature>
<feature type="domain" description="Bacterial Ig" evidence="1">
    <location>
        <begin position="2297"/>
        <end position="2379"/>
    </location>
</feature>
<feature type="domain" description="Bacterial Ig" evidence="1">
    <location>
        <begin position="167"/>
        <end position="249"/>
    </location>
</feature>
<comment type="caution">
    <text evidence="3">The sequence shown here is derived from an EMBL/GenBank/DDBJ whole genome shotgun (WGS) entry which is preliminary data.</text>
</comment>
<gene>
    <name evidence="3" type="ORF">HBH25_14195</name>
</gene>
<dbReference type="InterPro" id="IPR041498">
    <property type="entry name" value="Big_6"/>
</dbReference>
<accession>A0ABX0YGG9</accession>
<feature type="domain" description="Bacterial Ig" evidence="1">
    <location>
        <begin position="768"/>
        <end position="849"/>
    </location>
</feature>
<feature type="domain" description="Bacterial Ig" evidence="1">
    <location>
        <begin position="343"/>
        <end position="425"/>
    </location>
</feature>
<dbReference type="RefSeq" id="WP_168084571.1">
    <property type="nucleotide sequence ID" value="NZ_JAAVJI010000008.1"/>
</dbReference>
<feature type="domain" description="Bacterial Ig" evidence="1">
    <location>
        <begin position="3146"/>
        <end position="3225"/>
    </location>
</feature>
<feature type="domain" description="Bacterial Ig" evidence="1">
    <location>
        <begin position="2385"/>
        <end position="2464"/>
    </location>
</feature>
<feature type="domain" description="Bacterial Ig" evidence="1">
    <location>
        <begin position="1788"/>
        <end position="1869"/>
    </location>
</feature>
<sequence length="4181" mass="403493">MAVSDNIVVADKSTAQLSARTWGDIELQQPGVVQMPVAPAQVASVARVGQNAVVTLKTGEQVTVGNFFQATAEGVRSDMVFQGEDGVLWQAQYSAEAFNGFSFTELSSVDTLLASAGVVGSATPEWAIAGLGALGAGGAAAAANGGLTGGGGGGGAAATPPATDTLAPAAPTGLSLSSDGLTLAGLGESGASVRVFSAAGNLLGTVTVGADGRFAVVLNTAQLNGEILAVAQTDAAGNVSPTASFTANDVTPPALPANLAVDATVGVLSGTAEAGATVRVRDANGTGLGSAIAGADGTFSVTLTPAPGAGVTLSVNATDAAGNTSADATVGLPALPDGPDVTAPAAATDVAISGDGTVLSGRGEAGATVTLYDAAGNVLITGTVAADGAFELPVVPGVISGQVLQLTLTDAAGNVSPNLPVQAPDLSQPPAPTDLVISSDGLTLTGVARGGVRLLVRNSLGRVIATARAGLDGTFTAALDTAYTNGEAFDVTATAGNGNSSIQALVTAPDSTPPLAVTDLVVSSNGLALSGQGEAGATVTVANATNDVLATGTVASNGTFVLALTPAANVGGLLTVRQADAAGNLSPNASAVVPVSAPVAPTALVVSTDGITVTGTATAGARVDVRAGDGSLLGTATVAADGTFSVVLATAQQNGQLLDVSVVDGSTGISVTALATAPDLTPPGVATDVAINPNGALLSGRGEVGATVTVRDASGALLGTATVNAVGSFAVPLNPVQLNGQGLQVSLSDATGNGSAAAAITAPDLNGPLLPEALTLDVSGTVLSGRGEVAATVSVRAADGTLLGSAVVGADGRFAVNLPAAQLNGQALQVSAVDAAGNASAAVPLTAADLQPPAPVTNVLIDTLGLTVTGNGEPGATVRVLDATATTIGIATVGADGTFSVPLATPQLSAQSLWLLATDTAGNISTALTVTAPDQTPPANLADLSLSANGRLLSGTGEPGATVTAADGAGAVVGTGIVGGNGRFELTLATPQVNGETLQVVQTDAAGNTSQPGAVQAPDILAPAVPTALSFAADGSALSGQGEAFATVRLRSLDGTVLSTTTANADGRFTLALSQPQFNGQALQVDAEDAAGNRSTLLSLTAPDGTAPARVDDLQLSGNGAVLTGTGEVGANVTVRDGAGAVLGTAQVDTTGHFSAPLTPPQLNGQALTVEQADASGNTSATQPVTAADLTAPLAPTGLTVDLTGQVLRGAAEAASSLEIQDASGTVLGTATAAADGTFVFNLPAPLLNGQALQVIATDLAGNRSQPSGTTAPDTTPPATVNTLAISPDGSTLSGTAEAGATVTVSTAANVVLGTATVGPDGVFSLTLVPAAVSTDVLSVVAADALGNTSAPATLNGPSGTEVPTPGNLALTGDGFTVTGTGAPGTTVSVVDNAGSSLGAALVGSDGSFRVLMRAAQLNGQLLHVSATDASGTTSVATTLAAADVTAPEAPSAVASASSGTLVTGRGEVGATVTVRDAANTVLGTALVANNGAFAVTVVPAQLNGQVLTVVQTDGAGNTSQASTLVTPDLQGPVAPTGLAVNTFGTVVSGLGEAGALATVRDAAGTVLASGTVNQSGVFQITLPLAQNTGAALSVELTDASGNTSPTAAVGTPDNTAPTAVTGLSIAADGSAFSGLGEPGAVVRVQTANGTLLGTGTVDANGGFNLSLAPPPINGETLDIIQTDANGNASVATNFLAPDISPPAALSGVVLNADGVTLTGHGEPGATVFVRDVSGTVLGTGLVAATGAFSLALGSPQLNAQALTVNQEDPPGNEGPAVSLIAPDITPPDSPTGLALTPNGLQLSGLAEPGVQITVFDGQGTALGVATAAPNGLFAIALSTPQLNGQTLSAIAVDPAGNLSPVATLVATDITPPSPLTSLAVSADGVTLTGLGEAGSQVTATAADGTVLGTGSVNAEGRFTLALVPAAAGGDSLLVIATDGVGNASAATAVIAPGQLAPTTASNLLLSADGLNVNGTADAGSLVRVYSATGQLLGIALAGSDGTFNAPLTAAQLNGEALSVIATSTDGINAEPAALVAPDVTPPAQVTTFNLARDGVSLIGFGEPGATVRVLAQGGLILGTATVNSDGTFALTLAPPQVAGQTLSLSQTDGAGNESVSTAVLAPDLTAPDAASGLALSGDGLLLSGSGEAGAQVRVVDATGAQVGSGTVRLDGTFQLTLASAQANGQLLSVTLTDAGGNASLPASVLAADTTAPNAVTALNIGADGASITGRGEAGARVTVSDADGVVLGTAVVGSTGAFSLVLGTPLLNAQVLTFTQADAVGNVSAPATLTAVDLTAPDVLANVAINAAGAVVSGNGEAGATVTVRDAAGTLLGSTVVLANGSFSVGLNPPQVNFERLTVQQADPPGNISQPVQIDAPDLTPPGLATGLVLNTLGDLLTGVGEPAARVRVTLADGTLLGEGDVGSTGLFSIALTTPALNGETLQVRLVDAQGNLSPVAAFTAPDTTPPAAVAGLSLDPAGAVLSGTGEAGTALVVTNATGDTLALGTVASDGTFALALVTPQLNGQVLTVTAQDATGNPSGPTRLTAPDLTPPSAPVVTTLSADGLTLAGTGEANAALVVTSANGTVLGTATVNADGTWTAALGSAQLNGQVLTVVQTDASGNASIRLLYQAADVTAAPVSNLVLSADGLVLTGTAEAGASVSVTGPTGLALGTATAGPDGQFTLALNSAQVNGQTLSVTQVDLAGNTSLPTPVTAADITGPALPVVVRLENSGAQLIGTAEAGGRVEVRAADGTLLGSGPVDASGAFSIVLNPPQANGETLSLVAQDARGNASASLAYTVADITAPGAVTALAISNDYTLLGGRGEPGALVTVTRGGQVLGSATVDASGAFVVSLPGTLAASDTLSVIQADAAGNLSAAQTFSVPTVPPPPPPTTLALAADGLTLTGNATAGSQVRAYSSAGAVLGSTTAAPDGSFSLTLNTPQTNGQVLEVTATTSAGGESLSAPLTAADTSPPAALTDVVINGTGTLVTARGEAGATVTVRAADNTVLGSGLVDATGAVSVLLSPAQANGQALTATQADTALNTSPAVSITAPDITPPAAPAALALTSAGQVLTGTGEAGATATVLSSSGAVLGTALVASNGTFSVTLSAAQLNGQALSVTLSDAARNVSAATPLVAADTTPPAPFTNLLLSSSGLQVTGTGEAGATVNVTSATGVVLGTAVVGATGAFVVQLSSAQLNGQVLTVRQADPAGNSTSAALTASDVTPPLAPAALAVAGDGSAVTGSGEAGATAGVYSATGTLLGSATVGSTGLFSVTLNPPQADGQALTVRLTDAAGNASSQVGLTAPDITPPGAPATGVVGAAGTVVTGTGVAGARIFVRNALGVLLGSATVAANGTYSVALTPAQIDSQALSITQADAAGNLSTAITATAPDLTPPAAAAALVVAADGTSVSGTGEAGTTVTLRSAAGVTLGTATVAANGTFTVALSSAQINGEVLSVTLRDSSGNLSAIRTVTAPDVDVDRPVIATDNLTTATVNLAPAVTTRTYSDSFSTPLAGFNKVYAFTVDAGTTADPLLTLATGNAAALYNGATYTLQVQDAAGNWVTLGTANSGALLNVQVIAGQAVLVDIAKLLSGNYRLVVASGGIGVLTNVSSTLQLDVTALNQFVGTAGAVLNGNVVTDVGTNGSTDVTGPDNGAVVQVLRNGAFVSALTGTTVQGTYGTLSIDGQGNYRYTANGSANSVGKVDVFTYQLVHPNGLSSTANLYVRIDSPQATEVWNSGNLAAPATVVDATFDVASTALSLANRVTTNTSALGTVNVLLGGGSGAFAFSVAANTVSDLTVSLTSSSLLSLLGSLTLGLYKLNTANGQYVLVRSWGGSALVSLGGGAYGVVVDDQTQGTYQVRLATGGVGVATSINVGLTNVATYTNQFVVSSYTPVAGNLLTDTAGGGVDVLGSPYTLLSVLAAGNFVVPGYNGTAITGTYGTLLVKADGSYTYTLAPGQTDAVVGRQDVFTYELTHPNGTVDTATLTVNLNPAGAAISAAMLMADTVTAPVDGTTLLVNSSHGDTLHGSSGNDTLDGSHGGALTLLGGAGNDTLIIVDQQFTAVDGGPGTDTLLWAGGAANIDLGNLAARVHNIEVIDLNTTAPVNLTLSLADLVSVVSSDTQTLLIKGTAQDSVHITGHWGAEGAHQAAGIEYIQYTPQEDPSHHLWVQSGIQIV</sequence>
<feature type="domain" description="Bacterial Ig" evidence="1">
    <location>
        <begin position="2806"/>
        <end position="2886"/>
    </location>
</feature>
<feature type="domain" description="Bacterial Ig" evidence="1">
    <location>
        <begin position="1022"/>
        <end position="1104"/>
    </location>
</feature>
<keyword evidence="4" id="KW-1185">Reference proteome</keyword>
<feature type="domain" description="Bacterial Ig" evidence="1">
    <location>
        <begin position="2976"/>
        <end position="3057"/>
    </location>
</feature>
<dbReference type="Proteomes" id="UP000746535">
    <property type="component" value="Unassembled WGS sequence"/>
</dbReference>
<feature type="domain" description="Bacterial Ig" evidence="1">
    <location>
        <begin position="1447"/>
        <end position="1529"/>
    </location>
</feature>
<feature type="domain" description="Bacterial Ig" evidence="1">
    <location>
        <begin position="1957"/>
        <end position="2039"/>
    </location>
</feature>
<feature type="domain" description="Bacterial Ig" evidence="1">
    <location>
        <begin position="1533"/>
        <end position="1614"/>
    </location>
</feature>
<feature type="domain" description="Bacterial Ig" evidence="1">
    <location>
        <begin position="1703"/>
        <end position="1784"/>
    </location>
</feature>
<dbReference type="InterPro" id="IPR013783">
    <property type="entry name" value="Ig-like_fold"/>
</dbReference>
<proteinExistence type="predicted"/>
<feature type="domain" description="Bacterial Ig" evidence="1">
    <location>
        <begin position="3230"/>
        <end position="3311"/>
    </location>
</feature>
<dbReference type="NCBIfam" id="NF033510">
    <property type="entry name" value="Ca_tandemer"/>
    <property type="match status" value="29"/>
</dbReference>